<proteinExistence type="predicted"/>
<evidence type="ECO:0000313" key="4">
    <source>
        <dbReference type="RefSeq" id="XP_013929627.1"/>
    </source>
</evidence>
<feature type="compositionally biased region" description="Basic and acidic residues" evidence="1">
    <location>
        <begin position="69"/>
        <end position="93"/>
    </location>
</feature>
<feature type="non-terminal residue" evidence="4">
    <location>
        <position position="165"/>
    </location>
</feature>
<keyword evidence="2" id="KW-0472">Membrane</keyword>
<evidence type="ECO:0000313" key="3">
    <source>
        <dbReference type="Proteomes" id="UP000504617"/>
    </source>
</evidence>
<protein>
    <submittedName>
        <fullName evidence="4">Inactive carboxypeptidase-like protein X2</fullName>
    </submittedName>
</protein>
<dbReference type="OrthoDB" id="10249045at2759"/>
<dbReference type="AlphaFoldDB" id="A0A6I9YZ87"/>
<name>A0A6I9YZ87_9SAUR</name>
<dbReference type="KEGG" id="tsr:106555326"/>
<feature type="transmembrane region" description="Helical" evidence="2">
    <location>
        <begin position="12"/>
        <end position="35"/>
    </location>
</feature>
<organism evidence="3 4">
    <name type="scientific">Thamnophis sirtalis</name>
    <dbReference type="NCBI Taxonomy" id="35019"/>
    <lineage>
        <taxon>Eukaryota</taxon>
        <taxon>Metazoa</taxon>
        <taxon>Chordata</taxon>
        <taxon>Craniata</taxon>
        <taxon>Vertebrata</taxon>
        <taxon>Euteleostomi</taxon>
        <taxon>Lepidosauria</taxon>
        <taxon>Squamata</taxon>
        <taxon>Bifurcata</taxon>
        <taxon>Unidentata</taxon>
        <taxon>Episquamata</taxon>
        <taxon>Toxicofera</taxon>
        <taxon>Serpentes</taxon>
        <taxon>Colubroidea</taxon>
        <taxon>Colubridae</taxon>
        <taxon>Natricinae</taxon>
        <taxon>Thamnophis</taxon>
    </lineage>
</organism>
<dbReference type="RefSeq" id="XP_013929627.1">
    <property type="nucleotide sequence ID" value="XM_014074152.1"/>
</dbReference>
<feature type="compositionally biased region" description="Basic and acidic residues" evidence="1">
    <location>
        <begin position="119"/>
        <end position="147"/>
    </location>
</feature>
<keyword evidence="2" id="KW-1133">Transmembrane helix</keyword>
<feature type="compositionally biased region" description="Polar residues" evidence="1">
    <location>
        <begin position="156"/>
        <end position="165"/>
    </location>
</feature>
<feature type="compositionally biased region" description="Basic residues" evidence="1">
    <location>
        <begin position="94"/>
        <end position="104"/>
    </location>
</feature>
<dbReference type="Proteomes" id="UP000504617">
    <property type="component" value="Unplaced"/>
</dbReference>
<dbReference type="GeneID" id="106555326"/>
<keyword evidence="3" id="KW-1185">Reference proteome</keyword>
<evidence type="ECO:0000256" key="2">
    <source>
        <dbReference type="SAM" id="Phobius"/>
    </source>
</evidence>
<feature type="region of interest" description="Disordered" evidence="1">
    <location>
        <begin position="59"/>
        <end position="165"/>
    </location>
</feature>
<accession>A0A6I9YZ87</accession>
<evidence type="ECO:0000256" key="1">
    <source>
        <dbReference type="SAM" id="MobiDB-lite"/>
    </source>
</evidence>
<sequence length="165" mass="19544">MMKKILPFKKISFLQVYLVFCYVDLALLGFITWALPMEDQDYYLQEIINRNHYYSYPDPNEDLSPFTEQPREKDLKPAAEIEVSPRFKPGKKEYKSKKIIKPRKDKSTLETPPAKNGNKKGEKNKKINERTPDGDYERRNTDEDSRENAFVLQHPEYNQVSSEYQ</sequence>
<reference evidence="4" key="1">
    <citation type="submission" date="2025-08" db="UniProtKB">
        <authorList>
            <consortium name="RefSeq"/>
        </authorList>
    </citation>
    <scope>IDENTIFICATION</scope>
    <source>
        <tissue evidence="4">Skeletal muscle</tissue>
    </source>
</reference>
<keyword evidence="2" id="KW-0812">Transmembrane</keyword>
<gene>
    <name evidence="4" type="primary">LOC106555326</name>
</gene>